<feature type="compositionally biased region" description="Basic residues" evidence="2">
    <location>
        <begin position="30"/>
        <end position="40"/>
    </location>
</feature>
<feature type="region of interest" description="Disordered" evidence="2">
    <location>
        <begin position="1"/>
        <end position="52"/>
    </location>
</feature>
<sequence>MGKIVTSDAKTKAHRASLYNDISNEGILKNKSKKKSKHNKKAGEDEDEDGDKYLDAAVSRKILQLAKEQQEEIAEEENGGANGNKFSLSSRIVKGEESQEEEDDDEEDDDDEEEEGKYSDFELEEEEYYGEEADEEEEINEDDIAMFESYFKASSSSSSAPFSSFNLADKVMAKLQEQQDQKSRDDEDGESLQARQRDKVLLPPKVIEVYTKIGQVLKNYRRGKLPKLFKVIPSLRNWEDVLYVTNPQEWSPQACYEATKLFVSNLTSRQAEKFVHNILLDRFRDNIEDDENHKLNYHLYRSLKKSLYKPAAFFKGFLYPLVEENCTLRESIIAGSILSKVSIPVVHSSLALSWLTEQPFQPATMVFIRILLEKKYALPYQTVDHLVFYFMNFRILNNNNNNNNNNMDMDMDMGINSKKTKQEAPPLPLVWHKAFLAFAQRYKNDITEDQRDFLLETVRQRGHDKVGPEIRRELLAGKVRPEVEKRGNSANNEELMVDVF</sequence>
<evidence type="ECO:0000313" key="4">
    <source>
        <dbReference type="Proteomes" id="UP000094236"/>
    </source>
</evidence>
<name>A0A1E4TVV9_PACTA</name>
<dbReference type="GO" id="GO:0016973">
    <property type="term" value="P:poly(A)+ mRNA export from nucleus"/>
    <property type="evidence" value="ECO:0007669"/>
    <property type="project" value="EnsemblFungi"/>
</dbReference>
<dbReference type="Pfam" id="PF05291">
    <property type="entry name" value="Bystin"/>
    <property type="match status" value="1"/>
</dbReference>
<reference evidence="4" key="1">
    <citation type="submission" date="2016-05" db="EMBL/GenBank/DDBJ databases">
        <title>Comparative genomics of biotechnologically important yeasts.</title>
        <authorList>
            <consortium name="DOE Joint Genome Institute"/>
            <person name="Riley R."/>
            <person name="Haridas S."/>
            <person name="Wolfe K.H."/>
            <person name="Lopes M.R."/>
            <person name="Hittinger C.T."/>
            <person name="Goker M."/>
            <person name="Salamov A."/>
            <person name="Wisecaver J."/>
            <person name="Long T.M."/>
            <person name="Aerts A.L."/>
            <person name="Barry K."/>
            <person name="Choi C."/>
            <person name="Clum A."/>
            <person name="Coughlan A.Y."/>
            <person name="Deshpande S."/>
            <person name="Douglass A.P."/>
            <person name="Hanson S.J."/>
            <person name="Klenk H.-P."/>
            <person name="Labutti K."/>
            <person name="Lapidus A."/>
            <person name="Lindquist E."/>
            <person name="Lipzen A."/>
            <person name="Meier-Kolthoff J.P."/>
            <person name="Ohm R.A."/>
            <person name="Otillar R.P."/>
            <person name="Pangilinan J."/>
            <person name="Peng Y."/>
            <person name="Rokas A."/>
            <person name="Rosa C.A."/>
            <person name="Scheuner C."/>
            <person name="Sibirny A.A."/>
            <person name="Slot J.C."/>
            <person name="Stielow J.B."/>
            <person name="Sun H."/>
            <person name="Kurtzman C.P."/>
            <person name="Blackwell M."/>
            <person name="Grigoriev I.V."/>
            <person name="Jeffries T.W."/>
        </authorList>
    </citation>
    <scope>NUCLEOTIDE SEQUENCE [LARGE SCALE GENOMIC DNA]</scope>
    <source>
        <strain evidence="4">NRRL Y-2460</strain>
    </source>
</reference>
<dbReference type="PANTHER" id="PTHR12821">
    <property type="entry name" value="BYSTIN"/>
    <property type="match status" value="1"/>
</dbReference>
<dbReference type="OrthoDB" id="2192561at2759"/>
<dbReference type="InterPro" id="IPR007955">
    <property type="entry name" value="Bystin"/>
</dbReference>
<feature type="compositionally biased region" description="Acidic residues" evidence="2">
    <location>
        <begin position="98"/>
        <end position="138"/>
    </location>
</feature>
<dbReference type="GO" id="GO:0030686">
    <property type="term" value="C:90S preribosome"/>
    <property type="evidence" value="ECO:0007669"/>
    <property type="project" value="EnsemblFungi"/>
</dbReference>
<organism evidence="3 4">
    <name type="scientific">Pachysolen tannophilus NRRL Y-2460</name>
    <dbReference type="NCBI Taxonomy" id="669874"/>
    <lineage>
        <taxon>Eukaryota</taxon>
        <taxon>Fungi</taxon>
        <taxon>Dikarya</taxon>
        <taxon>Ascomycota</taxon>
        <taxon>Saccharomycotina</taxon>
        <taxon>Pichiomycetes</taxon>
        <taxon>Pachysolenaceae</taxon>
        <taxon>Pachysolen</taxon>
    </lineage>
</organism>
<feature type="region of interest" description="Disordered" evidence="2">
    <location>
        <begin position="68"/>
        <end position="138"/>
    </location>
</feature>
<dbReference type="GO" id="GO:0000447">
    <property type="term" value="P:endonucleolytic cleavage in ITS1 to separate SSU-rRNA from 5.8S rRNA and LSU-rRNA from tricistronic rRNA transcript (SSU-rRNA, 5.8S rRNA, LSU-rRNA)"/>
    <property type="evidence" value="ECO:0007669"/>
    <property type="project" value="EnsemblFungi"/>
</dbReference>
<evidence type="ECO:0000313" key="3">
    <source>
        <dbReference type="EMBL" id="ODV95876.1"/>
    </source>
</evidence>
<evidence type="ECO:0000256" key="1">
    <source>
        <dbReference type="ARBA" id="ARBA00007114"/>
    </source>
</evidence>
<dbReference type="PANTHER" id="PTHR12821:SF0">
    <property type="entry name" value="BYSTIN"/>
    <property type="match status" value="1"/>
</dbReference>
<dbReference type="STRING" id="669874.A0A1E4TVV9"/>
<feature type="region of interest" description="Disordered" evidence="2">
    <location>
        <begin position="175"/>
        <end position="197"/>
    </location>
</feature>
<dbReference type="EMBL" id="KV454013">
    <property type="protein sequence ID" value="ODV95876.1"/>
    <property type="molecule type" value="Genomic_DNA"/>
</dbReference>
<dbReference type="GO" id="GO:0030688">
    <property type="term" value="C:preribosome, small subunit precursor"/>
    <property type="evidence" value="ECO:0007669"/>
    <property type="project" value="EnsemblFungi"/>
</dbReference>
<keyword evidence="4" id="KW-1185">Reference proteome</keyword>
<dbReference type="GO" id="GO:0005737">
    <property type="term" value="C:cytoplasm"/>
    <property type="evidence" value="ECO:0007669"/>
    <property type="project" value="EnsemblFungi"/>
</dbReference>
<protein>
    <submittedName>
        <fullName evidence="3">Uncharacterized protein</fullName>
    </submittedName>
</protein>
<dbReference type="Proteomes" id="UP000094236">
    <property type="component" value="Unassembled WGS sequence"/>
</dbReference>
<dbReference type="AlphaFoldDB" id="A0A1E4TVV9"/>
<evidence type="ECO:0000256" key="2">
    <source>
        <dbReference type="SAM" id="MobiDB-lite"/>
    </source>
</evidence>
<dbReference type="GO" id="GO:0032040">
    <property type="term" value="C:small-subunit processome"/>
    <property type="evidence" value="ECO:0007669"/>
    <property type="project" value="EnsemblFungi"/>
</dbReference>
<gene>
    <name evidence="3" type="ORF">PACTADRAFT_49316</name>
</gene>
<accession>A0A1E4TVV9</accession>
<comment type="similarity">
    <text evidence="1">Belongs to the bystin family.</text>
</comment>
<proteinExistence type="inferred from homology"/>
<dbReference type="GO" id="GO:0030515">
    <property type="term" value="F:snoRNA binding"/>
    <property type="evidence" value="ECO:0007669"/>
    <property type="project" value="EnsemblFungi"/>
</dbReference>